<proteinExistence type="predicted"/>
<comment type="subcellular location">
    <subcellularLocation>
        <location evidence="1">Membrane</location>
        <topology evidence="1">Multi-pass membrane protein</topology>
    </subcellularLocation>
</comment>
<name>A0A3S0QJJ1_9HYPH</name>
<dbReference type="InterPro" id="IPR010432">
    <property type="entry name" value="RDD"/>
</dbReference>
<feature type="transmembrane region" description="Helical" evidence="5">
    <location>
        <begin position="22"/>
        <end position="43"/>
    </location>
</feature>
<organism evidence="7 8">
    <name type="scientific">Rhizobium chutanense</name>
    <dbReference type="NCBI Taxonomy" id="2035448"/>
    <lineage>
        <taxon>Bacteria</taxon>
        <taxon>Pseudomonadati</taxon>
        <taxon>Pseudomonadota</taxon>
        <taxon>Alphaproteobacteria</taxon>
        <taxon>Hyphomicrobiales</taxon>
        <taxon>Rhizobiaceae</taxon>
        <taxon>Rhizobium/Agrobacterium group</taxon>
        <taxon>Rhizobium</taxon>
    </lineage>
</organism>
<comment type="caution">
    <text evidence="7">The sequence shown here is derived from an EMBL/GenBank/DDBJ whole genome shotgun (WGS) entry which is preliminary data.</text>
</comment>
<evidence type="ECO:0000256" key="3">
    <source>
        <dbReference type="ARBA" id="ARBA00022989"/>
    </source>
</evidence>
<feature type="transmembrane region" description="Helical" evidence="5">
    <location>
        <begin position="242"/>
        <end position="260"/>
    </location>
</feature>
<dbReference type="GO" id="GO:0016020">
    <property type="term" value="C:membrane"/>
    <property type="evidence" value="ECO:0007669"/>
    <property type="project" value="UniProtKB-SubCell"/>
</dbReference>
<gene>
    <name evidence="7" type="ORF">EFR84_29495</name>
</gene>
<dbReference type="OrthoDB" id="7914031at2"/>
<dbReference type="RefSeq" id="WP_126911714.1">
    <property type="nucleotide sequence ID" value="NZ_ML133784.1"/>
</dbReference>
<evidence type="ECO:0000256" key="2">
    <source>
        <dbReference type="ARBA" id="ARBA00022692"/>
    </source>
</evidence>
<keyword evidence="4 5" id="KW-0472">Membrane</keyword>
<evidence type="ECO:0000313" key="7">
    <source>
        <dbReference type="EMBL" id="RUL98073.1"/>
    </source>
</evidence>
<evidence type="ECO:0000256" key="1">
    <source>
        <dbReference type="ARBA" id="ARBA00004141"/>
    </source>
</evidence>
<accession>A0A3S0QJJ1</accession>
<dbReference type="AlphaFoldDB" id="A0A3S0QJJ1"/>
<sequence>MDYTAEMPQPIALPPRYFWRRLAAYTVDIIVFQAAILFAVYSFTSAPPLDLLVHGWTSTQCTEAIPDQLAKRIDAGWPLKTGEIRGADICDKSHFGLGKQKYLRTGVAEDTDGLLWAPELTIPLDADNNPVTKTLPEYRSLLSGIANTALIALAFAWFSANGRRTFGKAVVFLRVQSVDGKNPDLGTAFRREILKFSPNLLFSAVAFAISLFPIYPTEDFDALLRMFRDGYAPSDDGTINSYLIWTIAIMAWWAWPLIAWRGQTLYDRICACKVVSA</sequence>
<feature type="transmembrane region" description="Helical" evidence="5">
    <location>
        <begin position="199"/>
        <end position="216"/>
    </location>
</feature>
<dbReference type="EMBL" id="RJTJ01000037">
    <property type="protein sequence ID" value="RUL98073.1"/>
    <property type="molecule type" value="Genomic_DNA"/>
</dbReference>
<feature type="domain" description="RDD" evidence="6">
    <location>
        <begin position="144"/>
        <end position="216"/>
    </location>
</feature>
<reference evidence="7 8" key="1">
    <citation type="submission" date="2018-11" db="EMBL/GenBank/DDBJ databases">
        <title>Rhizobium chutanense sp. nov., isolated from root nodules of Phaseolus vulgaris in China.</title>
        <authorList>
            <person name="Huo Y."/>
        </authorList>
    </citation>
    <scope>NUCLEOTIDE SEQUENCE [LARGE SCALE GENOMIC DNA]</scope>
    <source>
        <strain evidence="7 8">C16</strain>
    </source>
</reference>
<feature type="transmembrane region" description="Helical" evidence="5">
    <location>
        <begin position="138"/>
        <end position="158"/>
    </location>
</feature>
<evidence type="ECO:0000259" key="6">
    <source>
        <dbReference type="Pfam" id="PF06271"/>
    </source>
</evidence>
<keyword evidence="3 5" id="KW-1133">Transmembrane helix</keyword>
<evidence type="ECO:0000313" key="8">
    <source>
        <dbReference type="Proteomes" id="UP000278081"/>
    </source>
</evidence>
<keyword evidence="2 5" id="KW-0812">Transmembrane</keyword>
<evidence type="ECO:0000256" key="5">
    <source>
        <dbReference type="SAM" id="Phobius"/>
    </source>
</evidence>
<evidence type="ECO:0000256" key="4">
    <source>
        <dbReference type="ARBA" id="ARBA00023136"/>
    </source>
</evidence>
<dbReference type="Pfam" id="PF06271">
    <property type="entry name" value="RDD"/>
    <property type="match status" value="1"/>
</dbReference>
<dbReference type="Proteomes" id="UP000278081">
    <property type="component" value="Unassembled WGS sequence"/>
</dbReference>
<protein>
    <recommendedName>
        <fullName evidence="6">RDD domain-containing protein</fullName>
    </recommendedName>
</protein>